<sequence>MAVGSSLPTEPCSVVWSCGHAYVLEGAHGRVRWVGRDDRGRPRALSGADLQRRGWSRTPGR</sequence>
<dbReference type="EMBL" id="VUOB01000063">
    <property type="protein sequence ID" value="KAA2254125.1"/>
    <property type="molecule type" value="Genomic_DNA"/>
</dbReference>
<protein>
    <submittedName>
        <fullName evidence="2">Uncharacterized protein</fullName>
    </submittedName>
</protein>
<accession>A0A5B2WRJ6</accession>
<evidence type="ECO:0000313" key="3">
    <source>
        <dbReference type="Proteomes" id="UP000323454"/>
    </source>
</evidence>
<gene>
    <name evidence="2" type="ORF">F0L68_31045</name>
</gene>
<evidence type="ECO:0000313" key="2">
    <source>
        <dbReference type="EMBL" id="KAA2254125.1"/>
    </source>
</evidence>
<comment type="caution">
    <text evidence="2">The sequence shown here is derived from an EMBL/GenBank/DDBJ whole genome shotgun (WGS) entry which is preliminary data.</text>
</comment>
<feature type="region of interest" description="Disordered" evidence="1">
    <location>
        <begin position="37"/>
        <end position="61"/>
    </location>
</feature>
<evidence type="ECO:0000256" key="1">
    <source>
        <dbReference type="SAM" id="MobiDB-lite"/>
    </source>
</evidence>
<proteinExistence type="predicted"/>
<name>A0A5B2WRJ6_9PSEU</name>
<reference evidence="2 3" key="1">
    <citation type="submission" date="2019-09" db="EMBL/GenBank/DDBJ databases">
        <title>Goodfellowia gen. nov., a new genus of the Pseudonocardineae related to Actinoalloteichus, containing Goodfellowia coeruleoviolacea gen. nov., comb. nov. gen. nov., comb. nov.</title>
        <authorList>
            <person name="Labeda D."/>
        </authorList>
    </citation>
    <scope>NUCLEOTIDE SEQUENCE [LARGE SCALE GENOMIC DNA]</scope>
    <source>
        <strain evidence="2 3">AN110305</strain>
    </source>
</reference>
<reference evidence="2 3" key="2">
    <citation type="submission" date="2019-09" db="EMBL/GenBank/DDBJ databases">
        <authorList>
            <person name="Jin C."/>
        </authorList>
    </citation>
    <scope>NUCLEOTIDE SEQUENCE [LARGE SCALE GENOMIC DNA]</scope>
    <source>
        <strain evidence="2 3">AN110305</strain>
    </source>
</reference>
<organism evidence="2 3">
    <name type="scientific">Solihabitans fulvus</name>
    <dbReference type="NCBI Taxonomy" id="1892852"/>
    <lineage>
        <taxon>Bacteria</taxon>
        <taxon>Bacillati</taxon>
        <taxon>Actinomycetota</taxon>
        <taxon>Actinomycetes</taxon>
        <taxon>Pseudonocardiales</taxon>
        <taxon>Pseudonocardiaceae</taxon>
        <taxon>Solihabitans</taxon>
    </lineage>
</organism>
<keyword evidence="3" id="KW-1185">Reference proteome</keyword>
<dbReference type="AlphaFoldDB" id="A0A5B2WRJ6"/>
<dbReference type="Proteomes" id="UP000323454">
    <property type="component" value="Unassembled WGS sequence"/>
</dbReference>